<dbReference type="InterPro" id="IPR009057">
    <property type="entry name" value="Homeodomain-like_sf"/>
</dbReference>
<dbReference type="InterPro" id="IPR050624">
    <property type="entry name" value="HTH-type_Tx_Regulator"/>
</dbReference>
<dbReference type="Proteomes" id="UP000191820">
    <property type="component" value="Chromosome"/>
</dbReference>
<reference evidence="4 5" key="1">
    <citation type="submission" date="2017-03" db="EMBL/GenBank/DDBJ databases">
        <title>Genome sequencing of Shewanella japonica KCTC 22435.</title>
        <authorList>
            <person name="Kim K.M."/>
        </authorList>
    </citation>
    <scope>NUCLEOTIDE SEQUENCE [LARGE SCALE GENOMIC DNA]</scope>
    <source>
        <strain evidence="4 5">KCTC 22435</strain>
    </source>
</reference>
<feature type="DNA-binding region" description="H-T-H motif" evidence="2">
    <location>
        <begin position="38"/>
        <end position="57"/>
    </location>
</feature>
<evidence type="ECO:0000256" key="1">
    <source>
        <dbReference type="ARBA" id="ARBA00023125"/>
    </source>
</evidence>
<dbReference type="EMBL" id="CP020472">
    <property type="protein sequence ID" value="ARD22588.1"/>
    <property type="molecule type" value="Genomic_DNA"/>
</dbReference>
<keyword evidence="5" id="KW-1185">Reference proteome</keyword>
<dbReference type="Pfam" id="PF00440">
    <property type="entry name" value="TetR_N"/>
    <property type="match status" value="1"/>
</dbReference>
<dbReference type="PANTHER" id="PTHR43479">
    <property type="entry name" value="ACREF/ENVCD OPERON REPRESSOR-RELATED"/>
    <property type="match status" value="1"/>
</dbReference>
<sequence length="220" mass="24872">MPILKKTAGRPLTQVDNRNALIEAARVLFVESDYDKVSVRAIAQQANVDASLIRYYFQSKLGLFSEMLKETLAPLTQKISQTNKAMIHNSPEEILSTYYSMMSQNPDFPKLIYRTASLPDSPQNRELQARLLTLMPSPKFAIIDKIKDADILKADVDVMCAKMSFISLLIFPFLMPELFKKAVGIETSPEFMQKLAKHNASLLRHGLFADDNQPSQDCKK</sequence>
<evidence type="ECO:0000313" key="5">
    <source>
        <dbReference type="Proteomes" id="UP000191820"/>
    </source>
</evidence>
<dbReference type="PROSITE" id="PS50977">
    <property type="entry name" value="HTH_TETR_2"/>
    <property type="match status" value="1"/>
</dbReference>
<proteinExistence type="predicted"/>
<dbReference type="PRINTS" id="PR00455">
    <property type="entry name" value="HTHTETR"/>
</dbReference>
<organism evidence="4 5">
    <name type="scientific">Shewanella japonica</name>
    <dbReference type="NCBI Taxonomy" id="93973"/>
    <lineage>
        <taxon>Bacteria</taxon>
        <taxon>Pseudomonadati</taxon>
        <taxon>Pseudomonadota</taxon>
        <taxon>Gammaproteobacteria</taxon>
        <taxon>Alteromonadales</taxon>
        <taxon>Shewanellaceae</taxon>
        <taxon>Shewanella</taxon>
    </lineage>
</organism>
<dbReference type="InterPro" id="IPR001647">
    <property type="entry name" value="HTH_TetR"/>
</dbReference>
<evidence type="ECO:0000259" key="3">
    <source>
        <dbReference type="PROSITE" id="PS50977"/>
    </source>
</evidence>
<dbReference type="Gene3D" id="1.10.357.10">
    <property type="entry name" value="Tetracycline Repressor, domain 2"/>
    <property type="match status" value="1"/>
</dbReference>
<accession>A0ABN4YEH8</accession>
<name>A0ABN4YEH8_9GAMM</name>
<evidence type="ECO:0000313" key="4">
    <source>
        <dbReference type="EMBL" id="ARD22588.1"/>
    </source>
</evidence>
<dbReference type="RefSeq" id="WP_065107945.1">
    <property type="nucleotide sequence ID" value="NZ_CP020472.1"/>
</dbReference>
<keyword evidence="1 2" id="KW-0238">DNA-binding</keyword>
<feature type="domain" description="HTH tetR-type" evidence="3">
    <location>
        <begin position="15"/>
        <end position="75"/>
    </location>
</feature>
<protein>
    <submittedName>
        <fullName evidence="4">TetR family transcriptional regulator</fullName>
    </submittedName>
</protein>
<dbReference type="PANTHER" id="PTHR43479:SF11">
    <property type="entry name" value="ACREF_ENVCD OPERON REPRESSOR-RELATED"/>
    <property type="match status" value="1"/>
</dbReference>
<dbReference type="SUPFAM" id="SSF46689">
    <property type="entry name" value="Homeodomain-like"/>
    <property type="match status" value="1"/>
</dbReference>
<evidence type="ECO:0000256" key="2">
    <source>
        <dbReference type="PROSITE-ProRule" id="PRU00335"/>
    </source>
</evidence>
<gene>
    <name evidence="4" type="ORF">SJ2017_2298</name>
</gene>